<dbReference type="Proteomes" id="UP000603708">
    <property type="component" value="Unassembled WGS sequence"/>
</dbReference>
<protein>
    <submittedName>
        <fullName evidence="1">Uncharacterized protein</fullName>
    </submittedName>
</protein>
<dbReference type="EMBL" id="BNCD01000015">
    <property type="protein sequence ID" value="GHH84444.1"/>
    <property type="molecule type" value="Genomic_DNA"/>
</dbReference>
<gene>
    <name evidence="1" type="ORF">GCM10018793_48830</name>
</gene>
<sequence length="47" mass="4707">MPTAPRAAFRVPAVSAPVPGSHPGATVTDPALVRRAVKAVALGNAME</sequence>
<proteinExistence type="predicted"/>
<dbReference type="RefSeq" id="WP_229924882.1">
    <property type="nucleotide sequence ID" value="NZ_BNCD01000015.1"/>
</dbReference>
<reference evidence="1" key="1">
    <citation type="journal article" date="2014" name="Int. J. Syst. Evol. Microbiol.">
        <title>Complete genome sequence of Corynebacterium casei LMG S-19264T (=DSM 44701T), isolated from a smear-ripened cheese.</title>
        <authorList>
            <consortium name="US DOE Joint Genome Institute (JGI-PGF)"/>
            <person name="Walter F."/>
            <person name="Albersmeier A."/>
            <person name="Kalinowski J."/>
            <person name="Ruckert C."/>
        </authorList>
    </citation>
    <scope>NUCLEOTIDE SEQUENCE</scope>
    <source>
        <strain evidence="1">JCM 5069</strain>
    </source>
</reference>
<accession>A0A919L5R1</accession>
<organism evidence="1 2">
    <name type="scientific">Streptomyces sulfonofaciens</name>
    <dbReference type="NCBI Taxonomy" id="68272"/>
    <lineage>
        <taxon>Bacteria</taxon>
        <taxon>Bacillati</taxon>
        <taxon>Actinomycetota</taxon>
        <taxon>Actinomycetes</taxon>
        <taxon>Kitasatosporales</taxon>
        <taxon>Streptomycetaceae</taxon>
        <taxon>Streptomyces</taxon>
    </lineage>
</organism>
<evidence type="ECO:0000313" key="2">
    <source>
        <dbReference type="Proteomes" id="UP000603708"/>
    </source>
</evidence>
<name>A0A919L5R1_9ACTN</name>
<dbReference type="AlphaFoldDB" id="A0A919L5R1"/>
<comment type="caution">
    <text evidence="1">The sequence shown here is derived from an EMBL/GenBank/DDBJ whole genome shotgun (WGS) entry which is preliminary data.</text>
</comment>
<keyword evidence="2" id="KW-1185">Reference proteome</keyword>
<evidence type="ECO:0000313" key="1">
    <source>
        <dbReference type="EMBL" id="GHH84444.1"/>
    </source>
</evidence>
<reference evidence="1" key="2">
    <citation type="submission" date="2020-09" db="EMBL/GenBank/DDBJ databases">
        <authorList>
            <person name="Sun Q."/>
            <person name="Ohkuma M."/>
        </authorList>
    </citation>
    <scope>NUCLEOTIDE SEQUENCE</scope>
    <source>
        <strain evidence="1">JCM 5069</strain>
    </source>
</reference>